<sequence>ALTNRFDAQKLQNQIQASQLGTQIVGEVMGRVSDELYSHGVQSFDEHSATNNWGRAILEAGGSAAVAAVTGGNVAATATSVFAGTVASGATRDWADRAATALTGQSSGGYGSQAKLHDSLMNLLSNGIASAAGAVGGLVAGSGSSTVNVLNGAAAASAIQQYNQAQNKRDDFEGNVAILAVDFQEKRPSYSIGQVIEDKDAASGRQSME</sequence>
<proteinExistence type="predicted"/>
<dbReference type="RefSeq" id="WP_182082407.1">
    <property type="nucleotide sequence ID" value="NZ_NWUS01000005.1"/>
</dbReference>
<dbReference type="Proteomes" id="UP001516390">
    <property type="component" value="Unassembled WGS sequence"/>
</dbReference>
<evidence type="ECO:0000313" key="1">
    <source>
        <dbReference type="EMBL" id="MBA5726331.1"/>
    </source>
</evidence>
<evidence type="ECO:0000313" key="2">
    <source>
        <dbReference type="Proteomes" id="UP001516390"/>
    </source>
</evidence>
<accession>A0ABR5ZPS2</accession>
<keyword evidence="2" id="KW-1185">Reference proteome</keyword>
<feature type="non-terminal residue" evidence="1">
    <location>
        <position position="1"/>
    </location>
</feature>
<protein>
    <submittedName>
        <fullName evidence="1">Uncharacterized protein</fullName>
    </submittedName>
</protein>
<reference evidence="1 2" key="1">
    <citation type="submission" date="2017-09" db="EMBL/GenBank/DDBJ databases">
        <authorList>
            <person name="Jakob F."/>
        </authorList>
    </citation>
    <scope>NUCLEOTIDE SEQUENCE [LARGE SCALE GENOMIC DNA]</scope>
    <source>
        <strain evidence="1 2">TMW 2.1880</strain>
    </source>
</reference>
<comment type="caution">
    <text evidence="1">The sequence shown here is derived from an EMBL/GenBank/DDBJ whole genome shotgun (WGS) entry which is preliminary data.</text>
</comment>
<dbReference type="EMBL" id="NWUS01000005">
    <property type="protein sequence ID" value="MBA5726331.1"/>
    <property type="molecule type" value="Genomic_DNA"/>
</dbReference>
<organism evidence="1 2">
    <name type="scientific">Bombella favorum</name>
    <dbReference type="NCBI Taxonomy" id="2039164"/>
    <lineage>
        <taxon>Bacteria</taxon>
        <taxon>Pseudomonadati</taxon>
        <taxon>Pseudomonadota</taxon>
        <taxon>Alphaproteobacteria</taxon>
        <taxon>Acetobacterales</taxon>
        <taxon>Acetobacteraceae</taxon>
        <taxon>Bombella</taxon>
    </lineage>
</organism>
<gene>
    <name evidence="1" type="ORF">CPA57_08650</name>
</gene>
<name>A0ABR5ZPS2_9PROT</name>